<dbReference type="Pfam" id="PF07727">
    <property type="entry name" value="RVT_2"/>
    <property type="match status" value="1"/>
</dbReference>
<name>A0A0D0DCT8_9AGAM</name>
<dbReference type="InterPro" id="IPR013103">
    <property type="entry name" value="RVT_2"/>
</dbReference>
<dbReference type="HOGENOM" id="CLU_200846_0_0_1"/>
<dbReference type="OrthoDB" id="421869at2759"/>
<keyword evidence="3" id="KW-1185">Reference proteome</keyword>
<evidence type="ECO:0000313" key="3">
    <source>
        <dbReference type="Proteomes" id="UP000054538"/>
    </source>
</evidence>
<organism evidence="2 3">
    <name type="scientific">Paxillus rubicundulus Ve08.2h10</name>
    <dbReference type="NCBI Taxonomy" id="930991"/>
    <lineage>
        <taxon>Eukaryota</taxon>
        <taxon>Fungi</taxon>
        <taxon>Dikarya</taxon>
        <taxon>Basidiomycota</taxon>
        <taxon>Agaricomycotina</taxon>
        <taxon>Agaricomycetes</taxon>
        <taxon>Agaricomycetidae</taxon>
        <taxon>Boletales</taxon>
        <taxon>Paxilineae</taxon>
        <taxon>Paxillaceae</taxon>
        <taxon>Paxillus</taxon>
    </lineage>
</organism>
<feature type="non-terminal residue" evidence="2">
    <location>
        <position position="1"/>
    </location>
</feature>
<feature type="non-terminal residue" evidence="2">
    <location>
        <position position="72"/>
    </location>
</feature>
<dbReference type="InParanoid" id="A0A0D0DCT8"/>
<protein>
    <recommendedName>
        <fullName evidence="1">Reverse transcriptase Ty1/copia-type domain-containing protein</fullName>
    </recommendedName>
</protein>
<gene>
    <name evidence="2" type="ORF">PAXRUDRAFT_50399</name>
</gene>
<dbReference type="STRING" id="930991.A0A0D0DCT8"/>
<proteinExistence type="predicted"/>
<dbReference type="Proteomes" id="UP000054538">
    <property type="component" value="Unassembled WGS sequence"/>
</dbReference>
<evidence type="ECO:0000313" key="2">
    <source>
        <dbReference type="EMBL" id="KIK78469.1"/>
    </source>
</evidence>
<feature type="domain" description="Reverse transcriptase Ty1/copia-type" evidence="1">
    <location>
        <begin position="1"/>
        <end position="72"/>
    </location>
</feature>
<sequence>GCTQKEGTNYQEVFSPSSLYFVTIQTLVTLTAKHDLELNQMDVFTTYLNRELEEDLYLLPPDGVPIQPGQCW</sequence>
<evidence type="ECO:0000259" key="1">
    <source>
        <dbReference type="Pfam" id="PF07727"/>
    </source>
</evidence>
<dbReference type="EMBL" id="KN826580">
    <property type="protein sequence ID" value="KIK78469.1"/>
    <property type="molecule type" value="Genomic_DNA"/>
</dbReference>
<reference evidence="2 3" key="1">
    <citation type="submission" date="2014-04" db="EMBL/GenBank/DDBJ databases">
        <authorList>
            <consortium name="DOE Joint Genome Institute"/>
            <person name="Kuo A."/>
            <person name="Kohler A."/>
            <person name="Jargeat P."/>
            <person name="Nagy L.G."/>
            <person name="Floudas D."/>
            <person name="Copeland A."/>
            <person name="Barry K.W."/>
            <person name="Cichocki N."/>
            <person name="Veneault-Fourrey C."/>
            <person name="LaButti K."/>
            <person name="Lindquist E.A."/>
            <person name="Lipzen A."/>
            <person name="Lundell T."/>
            <person name="Morin E."/>
            <person name="Murat C."/>
            <person name="Sun H."/>
            <person name="Tunlid A."/>
            <person name="Henrissat B."/>
            <person name="Grigoriev I.V."/>
            <person name="Hibbett D.S."/>
            <person name="Martin F."/>
            <person name="Nordberg H.P."/>
            <person name="Cantor M.N."/>
            <person name="Hua S.X."/>
        </authorList>
    </citation>
    <scope>NUCLEOTIDE SEQUENCE [LARGE SCALE GENOMIC DNA]</scope>
    <source>
        <strain evidence="2 3">Ve08.2h10</strain>
    </source>
</reference>
<accession>A0A0D0DCT8</accession>
<dbReference type="AlphaFoldDB" id="A0A0D0DCT8"/>
<reference evidence="3" key="2">
    <citation type="submission" date="2015-01" db="EMBL/GenBank/DDBJ databases">
        <title>Evolutionary Origins and Diversification of the Mycorrhizal Mutualists.</title>
        <authorList>
            <consortium name="DOE Joint Genome Institute"/>
            <consortium name="Mycorrhizal Genomics Consortium"/>
            <person name="Kohler A."/>
            <person name="Kuo A."/>
            <person name="Nagy L.G."/>
            <person name="Floudas D."/>
            <person name="Copeland A."/>
            <person name="Barry K.W."/>
            <person name="Cichocki N."/>
            <person name="Veneault-Fourrey C."/>
            <person name="LaButti K."/>
            <person name="Lindquist E.A."/>
            <person name="Lipzen A."/>
            <person name="Lundell T."/>
            <person name="Morin E."/>
            <person name="Murat C."/>
            <person name="Riley R."/>
            <person name="Ohm R."/>
            <person name="Sun H."/>
            <person name="Tunlid A."/>
            <person name="Henrissat B."/>
            <person name="Grigoriev I.V."/>
            <person name="Hibbett D.S."/>
            <person name="Martin F."/>
        </authorList>
    </citation>
    <scope>NUCLEOTIDE SEQUENCE [LARGE SCALE GENOMIC DNA]</scope>
    <source>
        <strain evidence="3">Ve08.2h10</strain>
    </source>
</reference>